<name>A0A7W1X7W9_9BACL</name>
<dbReference type="Pfam" id="PF10101">
    <property type="entry name" value="DUF2339"/>
    <property type="match status" value="1"/>
</dbReference>
<keyword evidence="2" id="KW-0472">Membrane</keyword>
<feature type="compositionally biased region" description="Low complexity" evidence="1">
    <location>
        <begin position="35"/>
        <end position="48"/>
    </location>
</feature>
<dbReference type="InterPro" id="IPR019286">
    <property type="entry name" value="DUF2339_TM"/>
</dbReference>
<evidence type="ECO:0000313" key="4">
    <source>
        <dbReference type="Proteomes" id="UP000530514"/>
    </source>
</evidence>
<sequence length="409" mass="46515">MNFFILLLLSAGWIYLFLTVNELKKRVIRIEKQMKPQAEPAEASQPAAKPEKPMPGQPVAAKPGIPVPDKPSVPVQSVPKKEAKAKKPSRPKRNRKEWEYLIGGRWLNRIGAVALVIGLVFFVKYAFDHHWVNEIVRVLMGGAFGILLLAGGRHYYRKQLPIFAQGLIGAGTATLYASVYAAFDFYHFLSFGMAILLMSLVTMLALWQALVYDSLAISLLGWIGAFITLPVLGADPGNQVGLFTYLVFVALGMVLISLKKRNWTILYHLTLYAIYVCCFALMTSSSHSWHLLYLTAFWLIFYLYELAVARKPGVWPAAHLVTASFNAFFMLLGLLILPLHHAVWTGEKVYLFSVAYLLPLAWLKWKRREREFSKTERNRYGFTFLFLGEPFLSYLEDVLKREMEGEVLR</sequence>
<evidence type="ECO:0000313" key="3">
    <source>
        <dbReference type="EMBL" id="MBA4541703.1"/>
    </source>
</evidence>
<feature type="transmembrane region" description="Helical" evidence="2">
    <location>
        <begin position="265"/>
        <end position="283"/>
    </location>
</feature>
<organism evidence="3 4">
    <name type="scientific">Thermoactinomyces daqus</name>
    <dbReference type="NCBI Taxonomy" id="1329516"/>
    <lineage>
        <taxon>Bacteria</taxon>
        <taxon>Bacillati</taxon>
        <taxon>Bacillota</taxon>
        <taxon>Bacilli</taxon>
        <taxon>Bacillales</taxon>
        <taxon>Thermoactinomycetaceae</taxon>
        <taxon>Thermoactinomyces</taxon>
    </lineage>
</organism>
<evidence type="ECO:0000256" key="2">
    <source>
        <dbReference type="SAM" id="Phobius"/>
    </source>
</evidence>
<protein>
    <submittedName>
        <fullName evidence="3">DUF2339 domain-containing protein</fullName>
    </submittedName>
</protein>
<feature type="transmembrane region" description="Helical" evidence="2">
    <location>
        <begin position="214"/>
        <end position="234"/>
    </location>
</feature>
<feature type="transmembrane region" description="Helical" evidence="2">
    <location>
        <begin position="106"/>
        <end position="125"/>
    </location>
</feature>
<keyword evidence="4" id="KW-1185">Reference proteome</keyword>
<feature type="transmembrane region" description="Helical" evidence="2">
    <location>
        <begin position="6"/>
        <end position="23"/>
    </location>
</feature>
<reference evidence="3 4" key="1">
    <citation type="submission" date="2020-07" db="EMBL/GenBank/DDBJ databases">
        <authorList>
            <person name="Feng H."/>
        </authorList>
    </citation>
    <scope>NUCLEOTIDE SEQUENCE [LARGE SCALE GENOMIC DNA]</scope>
    <source>
        <strain evidence="4">s-11</strain>
    </source>
</reference>
<feature type="transmembrane region" description="Helical" evidence="2">
    <location>
        <begin position="188"/>
        <end position="207"/>
    </location>
</feature>
<proteinExistence type="predicted"/>
<dbReference type="EMBL" id="JACEIP010000002">
    <property type="protein sequence ID" value="MBA4541703.1"/>
    <property type="molecule type" value="Genomic_DNA"/>
</dbReference>
<feature type="transmembrane region" description="Helical" evidence="2">
    <location>
        <begin position="289"/>
        <end position="307"/>
    </location>
</feature>
<feature type="transmembrane region" description="Helical" evidence="2">
    <location>
        <begin position="240"/>
        <end position="258"/>
    </location>
</feature>
<accession>A0A7W1X7W9</accession>
<feature type="transmembrane region" description="Helical" evidence="2">
    <location>
        <begin position="314"/>
        <end position="337"/>
    </location>
</feature>
<feature type="transmembrane region" description="Helical" evidence="2">
    <location>
        <begin position="131"/>
        <end position="150"/>
    </location>
</feature>
<dbReference type="PANTHER" id="PTHR38434">
    <property type="entry name" value="BLL2549 PROTEIN"/>
    <property type="match status" value="1"/>
</dbReference>
<feature type="transmembrane region" description="Helical" evidence="2">
    <location>
        <begin position="349"/>
        <end position="365"/>
    </location>
</feature>
<dbReference type="PANTHER" id="PTHR38434:SF1">
    <property type="entry name" value="BLL2549 PROTEIN"/>
    <property type="match status" value="1"/>
</dbReference>
<feature type="transmembrane region" description="Helical" evidence="2">
    <location>
        <begin position="162"/>
        <end position="182"/>
    </location>
</feature>
<dbReference type="Proteomes" id="UP000530514">
    <property type="component" value="Unassembled WGS sequence"/>
</dbReference>
<keyword evidence="2" id="KW-1133">Transmembrane helix</keyword>
<comment type="caution">
    <text evidence="3">The sequence shown here is derived from an EMBL/GenBank/DDBJ whole genome shotgun (WGS) entry which is preliminary data.</text>
</comment>
<evidence type="ECO:0000256" key="1">
    <source>
        <dbReference type="SAM" id="MobiDB-lite"/>
    </source>
</evidence>
<keyword evidence="2" id="KW-0812">Transmembrane</keyword>
<gene>
    <name evidence="3" type="ORF">H1164_02140</name>
</gene>
<feature type="region of interest" description="Disordered" evidence="1">
    <location>
        <begin position="34"/>
        <end position="91"/>
    </location>
</feature>
<dbReference type="OrthoDB" id="1805246at2"/>
<dbReference type="AlphaFoldDB" id="A0A7W1X7W9"/>
<dbReference type="RefSeq" id="WP_160173848.1">
    <property type="nucleotide sequence ID" value="NZ_JACEIP010000002.1"/>
</dbReference>